<dbReference type="InterPro" id="IPR008909">
    <property type="entry name" value="DALR_anticod-bd"/>
</dbReference>
<keyword evidence="4 11" id="KW-0963">Cytoplasm</keyword>
<dbReference type="EMBL" id="BMXS01000003">
    <property type="protein sequence ID" value="GGX83816.1"/>
    <property type="molecule type" value="Genomic_DNA"/>
</dbReference>
<protein>
    <recommendedName>
        <fullName evidence="11">Glycine--tRNA ligase beta subunit</fullName>
        <ecNumber evidence="11">6.1.1.14</ecNumber>
    </recommendedName>
    <alternativeName>
        <fullName evidence="11">Glycyl-tRNA synthetase beta subunit</fullName>
        <shortName evidence="11">GlyRS</shortName>
    </alternativeName>
</protein>
<evidence type="ECO:0000256" key="4">
    <source>
        <dbReference type="ARBA" id="ARBA00022490"/>
    </source>
</evidence>
<evidence type="ECO:0000256" key="8">
    <source>
        <dbReference type="ARBA" id="ARBA00022917"/>
    </source>
</evidence>
<comment type="caution">
    <text evidence="13">The sequence shown here is derived from an EMBL/GenBank/DDBJ whole genome shotgun (WGS) entry which is preliminary data.</text>
</comment>
<dbReference type="HAMAP" id="MF_00255">
    <property type="entry name" value="Gly_tRNA_synth_beta"/>
    <property type="match status" value="1"/>
</dbReference>
<evidence type="ECO:0000256" key="3">
    <source>
        <dbReference type="ARBA" id="ARBA00011209"/>
    </source>
</evidence>
<evidence type="ECO:0000313" key="14">
    <source>
        <dbReference type="Proteomes" id="UP000653056"/>
    </source>
</evidence>
<evidence type="ECO:0000313" key="13">
    <source>
        <dbReference type="EMBL" id="GGX83816.1"/>
    </source>
</evidence>
<dbReference type="Pfam" id="PF05746">
    <property type="entry name" value="DALR_1"/>
    <property type="match status" value="1"/>
</dbReference>
<dbReference type="Proteomes" id="UP000653056">
    <property type="component" value="Unassembled WGS sequence"/>
</dbReference>
<evidence type="ECO:0000256" key="10">
    <source>
        <dbReference type="ARBA" id="ARBA00047937"/>
    </source>
</evidence>
<evidence type="ECO:0000256" key="5">
    <source>
        <dbReference type="ARBA" id="ARBA00022598"/>
    </source>
</evidence>
<sequence>MASTTFLLELGVEELPPAAIDSLSDALARGIADGLREAEVSFDDVQAYATPRRLAVHVTQLADKQPDREVERRGPALAAAFNDGKPTKAAEGFARSCGVGVDELIHLETDKGTWLGYRELQRGEATEQLLPDIVSKAIAALPVPKNMRWGASRIEFSRPVHWLVMLYGDRVVEAEILGLTAGRTTYGHRFHAPSAIELGHVDDYLTTLEEAYVLADRDRRRERIREQVLAEAECQEALAVIDEELLTEVSGLVEWPVALTGSFDERFLEVPPECLISSMKANQKYFHLLDDEGRLKPLFITVSNIESHNPQLVIEGNEKVIRPRLADAAFFYDTDRKTPLDSRRKGLASVVFQQQLGTLADKASRSAVVACHIAEQIGGDVTHAERAAQLAKCDLVTEMVLEFPELQGIMGCYYARHDGEAEDVAQALYEQYLPRFAGDTIPQSRTGLALALADRLDTLVGIFGIGQRPTGTKDPFALRRAAIGVLNIMIKGELDLDLRELLELAAAQHKDLPKAKGLVDDVLDYMLERFRAWTQDEDIPVEVYLAVRARPVTKPLDFARRIRAVHAFSQREEAAALAAANKRVSNILAKQEHDGSTGVAADLLREDAERALASALASQRAEVEPLIRSARYTEALDILAGLREPVDRFFDDVMVVVDDLEVRRNRLALLASLQALFLEVADIAELQQ</sequence>
<proteinExistence type="inferred from homology"/>
<evidence type="ECO:0000256" key="6">
    <source>
        <dbReference type="ARBA" id="ARBA00022741"/>
    </source>
</evidence>
<keyword evidence="9 11" id="KW-0030">Aminoacyl-tRNA synthetase</keyword>
<dbReference type="InterPro" id="IPR015944">
    <property type="entry name" value="Gly-tRNA-synth_bsu"/>
</dbReference>
<dbReference type="InterPro" id="IPR006194">
    <property type="entry name" value="Gly-tRNA-synth_heterodimer"/>
</dbReference>
<dbReference type="PANTHER" id="PTHR30075">
    <property type="entry name" value="GLYCYL-TRNA SYNTHETASE"/>
    <property type="match status" value="1"/>
</dbReference>
<feature type="domain" description="DALR anticodon binding" evidence="12">
    <location>
        <begin position="579"/>
        <end position="676"/>
    </location>
</feature>
<evidence type="ECO:0000256" key="7">
    <source>
        <dbReference type="ARBA" id="ARBA00022840"/>
    </source>
</evidence>
<organism evidence="13 14">
    <name type="scientific">Litchfieldella qijiaojingensis</name>
    <dbReference type="NCBI Taxonomy" id="980347"/>
    <lineage>
        <taxon>Bacteria</taxon>
        <taxon>Pseudomonadati</taxon>
        <taxon>Pseudomonadota</taxon>
        <taxon>Gammaproteobacteria</taxon>
        <taxon>Oceanospirillales</taxon>
        <taxon>Halomonadaceae</taxon>
        <taxon>Litchfieldella</taxon>
    </lineage>
</organism>
<keyword evidence="8 11" id="KW-0648">Protein biosynthesis</keyword>
<keyword evidence="14" id="KW-1185">Reference proteome</keyword>
<reference evidence="14" key="1">
    <citation type="journal article" date="2019" name="Int. J. Syst. Evol. Microbiol.">
        <title>The Global Catalogue of Microorganisms (GCM) 10K type strain sequencing project: providing services to taxonomists for standard genome sequencing and annotation.</title>
        <authorList>
            <consortium name="The Broad Institute Genomics Platform"/>
            <consortium name="The Broad Institute Genome Sequencing Center for Infectious Disease"/>
            <person name="Wu L."/>
            <person name="Ma J."/>
        </authorList>
    </citation>
    <scope>NUCLEOTIDE SEQUENCE [LARGE SCALE GENOMIC DNA]</scope>
    <source>
        <strain evidence="14">KCTC 22228</strain>
    </source>
</reference>
<evidence type="ECO:0000256" key="9">
    <source>
        <dbReference type="ARBA" id="ARBA00023146"/>
    </source>
</evidence>
<name>A0ABQ2YGQ4_9GAMM</name>
<evidence type="ECO:0000256" key="1">
    <source>
        <dbReference type="ARBA" id="ARBA00004496"/>
    </source>
</evidence>
<dbReference type="NCBIfam" id="TIGR00211">
    <property type="entry name" value="glyS"/>
    <property type="match status" value="1"/>
</dbReference>
<comment type="subunit">
    <text evidence="3 11">Tetramer of two alpha and two beta subunits.</text>
</comment>
<evidence type="ECO:0000259" key="12">
    <source>
        <dbReference type="Pfam" id="PF05746"/>
    </source>
</evidence>
<gene>
    <name evidence="11 13" type="primary">glyS</name>
    <name evidence="13" type="ORF">GCM10007160_08830</name>
</gene>
<dbReference type="SUPFAM" id="SSF109604">
    <property type="entry name" value="HD-domain/PDEase-like"/>
    <property type="match status" value="1"/>
</dbReference>
<comment type="similarity">
    <text evidence="2 11">Belongs to the class-II aminoacyl-tRNA synthetase family.</text>
</comment>
<dbReference type="GO" id="GO:0016874">
    <property type="term" value="F:ligase activity"/>
    <property type="evidence" value="ECO:0007669"/>
    <property type="project" value="UniProtKB-KW"/>
</dbReference>
<dbReference type="EC" id="6.1.1.14" evidence="11"/>
<evidence type="ECO:0000256" key="2">
    <source>
        <dbReference type="ARBA" id="ARBA00008226"/>
    </source>
</evidence>
<keyword evidence="7 11" id="KW-0067">ATP-binding</keyword>
<dbReference type="RefSeq" id="WP_189466601.1">
    <property type="nucleotide sequence ID" value="NZ_BMXS01000003.1"/>
</dbReference>
<dbReference type="PRINTS" id="PR01045">
    <property type="entry name" value="TRNASYNTHGB"/>
</dbReference>
<keyword evidence="5 11" id="KW-0436">Ligase</keyword>
<dbReference type="PANTHER" id="PTHR30075:SF2">
    <property type="entry name" value="GLYCINE--TRNA LIGASE, CHLOROPLASTIC_MITOCHONDRIAL 2"/>
    <property type="match status" value="1"/>
</dbReference>
<evidence type="ECO:0000256" key="11">
    <source>
        <dbReference type="HAMAP-Rule" id="MF_00255"/>
    </source>
</evidence>
<dbReference type="PROSITE" id="PS50861">
    <property type="entry name" value="AA_TRNA_LIGASE_II_GLYAB"/>
    <property type="match status" value="1"/>
</dbReference>
<accession>A0ABQ2YGQ4</accession>
<dbReference type="Pfam" id="PF02092">
    <property type="entry name" value="tRNA_synt_2f"/>
    <property type="match status" value="1"/>
</dbReference>
<comment type="catalytic activity">
    <reaction evidence="10 11">
        <text>tRNA(Gly) + glycine + ATP = glycyl-tRNA(Gly) + AMP + diphosphate</text>
        <dbReference type="Rhea" id="RHEA:16013"/>
        <dbReference type="Rhea" id="RHEA-COMP:9664"/>
        <dbReference type="Rhea" id="RHEA-COMP:9683"/>
        <dbReference type="ChEBI" id="CHEBI:30616"/>
        <dbReference type="ChEBI" id="CHEBI:33019"/>
        <dbReference type="ChEBI" id="CHEBI:57305"/>
        <dbReference type="ChEBI" id="CHEBI:78442"/>
        <dbReference type="ChEBI" id="CHEBI:78522"/>
        <dbReference type="ChEBI" id="CHEBI:456215"/>
        <dbReference type="EC" id="6.1.1.14"/>
    </reaction>
</comment>
<keyword evidence="6 11" id="KW-0547">Nucleotide-binding</keyword>
<comment type="subcellular location">
    <subcellularLocation>
        <location evidence="1 11">Cytoplasm</location>
    </subcellularLocation>
</comment>